<dbReference type="InterPro" id="IPR002798">
    <property type="entry name" value="SpoIIM-like"/>
</dbReference>
<sequence>MKIRDDNYKKRTLKFFIVTVFIFLISLTLSAIFSPPKESVKSIINGLPKNITHMKGIQLIWDYIIQNGLKLPLQMFILALIPIPFIYSIILMISSVAFGVIFGFLLHLELKKGIIMTLSAIPHVCIEILAMSFMASGLYMLNKAIVRKITNKFKKEQEEKISFKLSFINVLKIYLLRALPLFILASVIEAYFPHFFIKLFY</sequence>
<keyword evidence="1" id="KW-0812">Transmembrane</keyword>
<evidence type="ECO:0000313" key="4">
    <source>
        <dbReference type="Proteomes" id="UP000538955"/>
    </source>
</evidence>
<dbReference type="Pfam" id="PF01944">
    <property type="entry name" value="SpoIIM"/>
    <property type="match status" value="1"/>
</dbReference>
<accession>A0A7X9WAM7</accession>
<dbReference type="EMBL" id="JABBMI010000061">
    <property type="protein sequence ID" value="NMK54592.1"/>
    <property type="molecule type" value="Genomic_DNA"/>
</dbReference>
<keyword evidence="1" id="KW-1133">Transmembrane helix</keyword>
<name>A0A7X9WAM7_STACP</name>
<evidence type="ECO:0000313" key="5">
    <source>
        <dbReference type="Proteomes" id="UP000550736"/>
    </source>
</evidence>
<evidence type="ECO:0000256" key="1">
    <source>
        <dbReference type="SAM" id="Phobius"/>
    </source>
</evidence>
<feature type="transmembrane region" description="Helical" evidence="1">
    <location>
        <begin position="12"/>
        <end position="33"/>
    </location>
</feature>
<evidence type="ECO:0000313" key="3">
    <source>
        <dbReference type="EMBL" id="NMK97403.1"/>
    </source>
</evidence>
<dbReference type="Proteomes" id="UP000538955">
    <property type="component" value="Unassembled WGS sequence"/>
</dbReference>
<dbReference type="EMBL" id="JABBLX010000011">
    <property type="protein sequence ID" value="NMK97403.1"/>
    <property type="molecule type" value="Genomic_DNA"/>
</dbReference>
<gene>
    <name evidence="3" type="ORF">HHM13_04760</name>
    <name evidence="2" type="ORF">HHM24_07635</name>
</gene>
<proteinExistence type="predicted"/>
<dbReference type="RefSeq" id="WP_037582495.1">
    <property type="nucleotide sequence ID" value="NZ_CP092858.1"/>
</dbReference>
<organism evidence="3 5">
    <name type="scientific">Staphylococcus capitis</name>
    <dbReference type="NCBI Taxonomy" id="29388"/>
    <lineage>
        <taxon>Bacteria</taxon>
        <taxon>Bacillati</taxon>
        <taxon>Bacillota</taxon>
        <taxon>Bacilli</taxon>
        <taxon>Bacillales</taxon>
        <taxon>Staphylococcaceae</taxon>
        <taxon>Staphylococcus</taxon>
    </lineage>
</organism>
<dbReference type="Proteomes" id="UP000550736">
    <property type="component" value="Unassembled WGS sequence"/>
</dbReference>
<evidence type="ECO:0000313" key="2">
    <source>
        <dbReference type="EMBL" id="NMK54592.1"/>
    </source>
</evidence>
<keyword evidence="4" id="KW-1185">Reference proteome</keyword>
<comment type="caution">
    <text evidence="3">The sequence shown here is derived from an EMBL/GenBank/DDBJ whole genome shotgun (WGS) entry which is preliminary data.</text>
</comment>
<feature type="transmembrane region" description="Helical" evidence="1">
    <location>
        <begin position="173"/>
        <end position="192"/>
    </location>
</feature>
<dbReference type="AlphaFoldDB" id="A0A7X9WAM7"/>
<reference evidence="4 5" key="1">
    <citation type="submission" date="2020-04" db="EMBL/GenBank/DDBJ databases">
        <title>The Epidemiology and Molecular Characteristics of Linezolid-Resistant Staphylococcus capitis in Huashan Hospital, Shanghai.</title>
        <authorList>
            <person name="Ding L."/>
            <person name="Li P."/>
            <person name="Yang Y."/>
            <person name="Lin D."/>
            <person name="Xu X."/>
        </authorList>
    </citation>
    <scope>NUCLEOTIDE SEQUENCE [LARGE SCALE GENOMIC DNA]</scope>
    <source>
        <strain evidence="3 5">12-86</strain>
        <strain evidence="2 4">17-84</strain>
    </source>
</reference>
<feature type="transmembrane region" description="Helical" evidence="1">
    <location>
        <begin position="120"/>
        <end position="141"/>
    </location>
</feature>
<protein>
    <submittedName>
        <fullName evidence="3">Stage II sporulation protein M</fullName>
    </submittedName>
</protein>
<feature type="transmembrane region" description="Helical" evidence="1">
    <location>
        <begin position="75"/>
        <end position="108"/>
    </location>
</feature>
<keyword evidence="1" id="KW-0472">Membrane</keyword>